<name>A0ABZ1YXH3_9NOCA</name>
<sequence length="55" mass="6174">MRVEWAHTPGAAVTMEFDAAEQIYHFAHPLLIPADDRELCIPQRNGFAENALVIP</sequence>
<keyword evidence="2" id="KW-1185">Reference proteome</keyword>
<organism evidence="1 2">
    <name type="scientific">Nocardia vinacea</name>
    <dbReference type="NCBI Taxonomy" id="96468"/>
    <lineage>
        <taxon>Bacteria</taxon>
        <taxon>Bacillati</taxon>
        <taxon>Actinomycetota</taxon>
        <taxon>Actinomycetes</taxon>
        <taxon>Mycobacteriales</taxon>
        <taxon>Nocardiaceae</taxon>
        <taxon>Nocardia</taxon>
    </lineage>
</organism>
<protein>
    <submittedName>
        <fullName evidence="1">Uncharacterized protein</fullName>
    </submittedName>
</protein>
<reference evidence="1" key="1">
    <citation type="submission" date="2022-10" db="EMBL/GenBank/DDBJ databases">
        <title>The complete genomes of actinobacterial strains from the NBC collection.</title>
        <authorList>
            <person name="Joergensen T.S."/>
            <person name="Alvarez Arevalo M."/>
            <person name="Sterndorff E.B."/>
            <person name="Faurdal D."/>
            <person name="Vuksanovic O."/>
            <person name="Mourched A.-S."/>
            <person name="Charusanti P."/>
            <person name="Shaw S."/>
            <person name="Blin K."/>
            <person name="Weber T."/>
        </authorList>
    </citation>
    <scope>NUCLEOTIDE SEQUENCE</scope>
    <source>
        <strain evidence="1">NBC_01482</strain>
    </source>
</reference>
<evidence type="ECO:0000313" key="1">
    <source>
        <dbReference type="EMBL" id="WUV47718.1"/>
    </source>
</evidence>
<accession>A0ABZ1YXH3</accession>
<gene>
    <name evidence="1" type="ORF">OG563_05670</name>
</gene>
<dbReference type="Proteomes" id="UP001432062">
    <property type="component" value="Chromosome"/>
</dbReference>
<dbReference type="RefSeq" id="WP_327100773.1">
    <property type="nucleotide sequence ID" value="NZ_CP109149.1"/>
</dbReference>
<dbReference type="EMBL" id="CP109441">
    <property type="protein sequence ID" value="WUV47718.1"/>
    <property type="molecule type" value="Genomic_DNA"/>
</dbReference>
<evidence type="ECO:0000313" key="2">
    <source>
        <dbReference type="Proteomes" id="UP001432062"/>
    </source>
</evidence>
<proteinExistence type="predicted"/>